<feature type="domain" description="GAF" evidence="2">
    <location>
        <begin position="14"/>
        <end position="156"/>
    </location>
</feature>
<evidence type="ECO:0000259" key="2">
    <source>
        <dbReference type="SMART" id="SM00065"/>
    </source>
</evidence>
<dbReference type="SUPFAM" id="SSF55781">
    <property type="entry name" value="GAF domain-like"/>
    <property type="match status" value="1"/>
</dbReference>
<organism evidence="3">
    <name type="scientific">marine metagenome</name>
    <dbReference type="NCBI Taxonomy" id="408172"/>
    <lineage>
        <taxon>unclassified sequences</taxon>
        <taxon>metagenomes</taxon>
        <taxon>ecological metagenomes</taxon>
    </lineage>
</organism>
<dbReference type="InterPro" id="IPR003018">
    <property type="entry name" value="GAF"/>
</dbReference>
<reference evidence="3" key="1">
    <citation type="submission" date="2018-05" db="EMBL/GenBank/DDBJ databases">
        <authorList>
            <person name="Lanie J.A."/>
            <person name="Ng W.-L."/>
            <person name="Kazmierczak K.M."/>
            <person name="Andrzejewski T.M."/>
            <person name="Davidsen T.M."/>
            <person name="Wayne K.J."/>
            <person name="Tettelin H."/>
            <person name="Glass J.I."/>
            <person name="Rusch D."/>
            <person name="Podicherti R."/>
            <person name="Tsui H.-C.T."/>
            <person name="Winkler M.E."/>
        </authorList>
    </citation>
    <scope>NUCLEOTIDE SEQUENCE</scope>
</reference>
<feature type="non-terminal residue" evidence="3">
    <location>
        <position position="213"/>
    </location>
</feature>
<dbReference type="Pfam" id="PF13185">
    <property type="entry name" value="GAF_2"/>
    <property type="match status" value="1"/>
</dbReference>
<gene>
    <name evidence="3" type="ORF">METZ01_LOCUS378729</name>
</gene>
<dbReference type="EMBL" id="UINC01139368">
    <property type="protein sequence ID" value="SVD25875.1"/>
    <property type="molecule type" value="Genomic_DNA"/>
</dbReference>
<accession>A0A382TVY7</accession>
<sequence length="213" mass="23881">MFSELTILIQNDVPSKKIYSEVCKIAGKKIPYQSATLYVYNEKKISLIQEFQFGPDVVDLITGFDFGGGPGFSGWVVKQKKPVIVSSLPHIQIQRETQFKSFASLPLWVGERFLGVLNLGHSEKGKYSKNDIKLFSIISGEISLIFEQLLIRKKLNILENDLINLESKLNSREAELDELKDTAAIGEVVLKIKNEVERPLSAILGLAEILELS</sequence>
<protein>
    <recommendedName>
        <fullName evidence="2">GAF domain-containing protein</fullName>
    </recommendedName>
</protein>
<dbReference type="InterPro" id="IPR029016">
    <property type="entry name" value="GAF-like_dom_sf"/>
</dbReference>
<proteinExistence type="predicted"/>
<evidence type="ECO:0000313" key="3">
    <source>
        <dbReference type="EMBL" id="SVD25875.1"/>
    </source>
</evidence>
<keyword evidence="1" id="KW-0175">Coiled coil</keyword>
<dbReference type="Gene3D" id="3.30.450.40">
    <property type="match status" value="1"/>
</dbReference>
<dbReference type="SMART" id="SM00065">
    <property type="entry name" value="GAF"/>
    <property type="match status" value="1"/>
</dbReference>
<feature type="coiled-coil region" evidence="1">
    <location>
        <begin position="155"/>
        <end position="182"/>
    </location>
</feature>
<evidence type="ECO:0000256" key="1">
    <source>
        <dbReference type="SAM" id="Coils"/>
    </source>
</evidence>
<name>A0A382TVY7_9ZZZZ</name>
<dbReference type="AlphaFoldDB" id="A0A382TVY7"/>